<reference evidence="1" key="1">
    <citation type="submission" date="2018-05" db="EMBL/GenBank/DDBJ databases">
        <authorList>
            <person name="Lanie J.A."/>
            <person name="Ng W.-L."/>
            <person name="Kazmierczak K.M."/>
            <person name="Andrzejewski T.M."/>
            <person name="Davidsen T.M."/>
            <person name="Wayne K.J."/>
            <person name="Tettelin H."/>
            <person name="Glass J.I."/>
            <person name="Rusch D."/>
            <person name="Podicherti R."/>
            <person name="Tsui H.-C.T."/>
            <person name="Winkler M.E."/>
        </authorList>
    </citation>
    <scope>NUCLEOTIDE SEQUENCE</scope>
</reference>
<evidence type="ECO:0000313" key="1">
    <source>
        <dbReference type="EMBL" id="SVE37724.1"/>
    </source>
</evidence>
<organism evidence="1">
    <name type="scientific">marine metagenome</name>
    <dbReference type="NCBI Taxonomy" id="408172"/>
    <lineage>
        <taxon>unclassified sequences</taxon>
        <taxon>metagenomes</taxon>
        <taxon>ecological metagenomes</taxon>
    </lineage>
</organism>
<evidence type="ECO:0008006" key="2">
    <source>
        <dbReference type="Google" id="ProtNLM"/>
    </source>
</evidence>
<proteinExistence type="predicted"/>
<sequence length="65" mass="7191">MSKESDFTVCLKCKEGVLLPLSDYGRDGAAIRYKAWACSNPECGFNIRIDNGEISLGRDIGQSYK</sequence>
<name>A0A383D089_9ZZZZ</name>
<dbReference type="EMBL" id="UINC01213105">
    <property type="protein sequence ID" value="SVE37724.1"/>
    <property type="molecule type" value="Genomic_DNA"/>
</dbReference>
<protein>
    <recommendedName>
        <fullName evidence="2">Zinc finger Ogr/Delta-type domain-containing protein</fullName>
    </recommendedName>
</protein>
<dbReference type="AlphaFoldDB" id="A0A383D089"/>
<accession>A0A383D089</accession>
<gene>
    <name evidence="1" type="ORF">METZ01_LOCUS490578</name>
</gene>